<dbReference type="OrthoDB" id="798298at2"/>
<organism evidence="1 2">
    <name type="scientific">Mucilaginibacter pineti</name>
    <dbReference type="NCBI Taxonomy" id="1391627"/>
    <lineage>
        <taxon>Bacteria</taxon>
        <taxon>Pseudomonadati</taxon>
        <taxon>Bacteroidota</taxon>
        <taxon>Sphingobacteriia</taxon>
        <taxon>Sphingobacteriales</taxon>
        <taxon>Sphingobacteriaceae</taxon>
        <taxon>Mucilaginibacter</taxon>
    </lineage>
</organism>
<evidence type="ECO:0000313" key="1">
    <source>
        <dbReference type="EMBL" id="SDD76158.1"/>
    </source>
</evidence>
<proteinExistence type="predicted"/>
<name>A0A1G6XDB3_9SPHI</name>
<dbReference type="Pfam" id="PF13692">
    <property type="entry name" value="Glyco_trans_1_4"/>
    <property type="match status" value="1"/>
</dbReference>
<dbReference type="CDD" id="cd03811">
    <property type="entry name" value="GT4_GT28_WabH-like"/>
    <property type="match status" value="1"/>
</dbReference>
<dbReference type="EMBL" id="FNAI01000002">
    <property type="protein sequence ID" value="SDD76158.1"/>
    <property type="molecule type" value="Genomic_DNA"/>
</dbReference>
<keyword evidence="1" id="KW-0808">Transferase</keyword>
<keyword evidence="2" id="KW-1185">Reference proteome</keyword>
<dbReference type="PANTHER" id="PTHR12526">
    <property type="entry name" value="GLYCOSYLTRANSFERASE"/>
    <property type="match status" value="1"/>
</dbReference>
<gene>
    <name evidence="1" type="ORF">SAMN05216464_102495</name>
</gene>
<protein>
    <submittedName>
        <fullName evidence="1">Glycosyl transferases group 1</fullName>
    </submittedName>
</protein>
<dbReference type="Gene3D" id="3.40.50.2000">
    <property type="entry name" value="Glycogen Phosphorylase B"/>
    <property type="match status" value="2"/>
</dbReference>
<accession>A0A1G6XDB3</accession>
<dbReference type="RefSeq" id="WP_091146594.1">
    <property type="nucleotide sequence ID" value="NZ_FNAI01000002.1"/>
</dbReference>
<evidence type="ECO:0000313" key="2">
    <source>
        <dbReference type="Proteomes" id="UP000199072"/>
    </source>
</evidence>
<dbReference type="AlphaFoldDB" id="A0A1G6XDB3"/>
<dbReference type="SUPFAM" id="SSF53756">
    <property type="entry name" value="UDP-Glycosyltransferase/glycogen phosphorylase"/>
    <property type="match status" value="1"/>
</dbReference>
<dbReference type="STRING" id="1391627.SAMN05216464_102495"/>
<reference evidence="1 2" key="1">
    <citation type="submission" date="2016-10" db="EMBL/GenBank/DDBJ databases">
        <authorList>
            <person name="de Groot N.N."/>
        </authorList>
    </citation>
    <scope>NUCLEOTIDE SEQUENCE [LARGE SCALE GENOMIC DNA]</scope>
    <source>
        <strain evidence="1 2">47C3B</strain>
    </source>
</reference>
<sequence>MPSTQPKLLFISITNKANGAENVLLQAAHASNAALLFLKKVDTGGLNIPAGLHVDYVSTQSILRGFCNLIKALGHYRTGYIIFSTHPYLNAYLGFLKRIGYLKSKLIVRECSSVLTRYNGLKKWSYQLAYRLGYPGVNLVVCQTASMRRYFTHHLPYINGRKVIVQKNPVDIEQILITAEIALPAEDTHTEFICAAGRLIPEKGFQILIMAFNEIKNTYPNLQLLILGEGPEQTILEKLISDLKLAERVILRGWVANPMPYFKRAKACVVSSIKEGFPNVLLQMLILNPIVISTNCAGDIDEIPGIYLAEADNVNSLATTINTALITVADNKDQILQYIEDRTPEVFIKSILSALK</sequence>
<dbReference type="GO" id="GO:0016740">
    <property type="term" value="F:transferase activity"/>
    <property type="evidence" value="ECO:0007669"/>
    <property type="project" value="UniProtKB-KW"/>
</dbReference>
<dbReference type="Proteomes" id="UP000199072">
    <property type="component" value="Unassembled WGS sequence"/>
</dbReference>